<dbReference type="GO" id="GO:2000058">
    <property type="term" value="P:regulation of ubiquitin-dependent protein catabolic process"/>
    <property type="evidence" value="ECO:0007669"/>
    <property type="project" value="TreeGrafter"/>
</dbReference>
<dbReference type="SMART" id="SM00165">
    <property type="entry name" value="UBA"/>
    <property type="match status" value="3"/>
</dbReference>
<dbReference type="CDD" id="cd14298">
    <property type="entry name" value="UBA2_scUBP14_like"/>
    <property type="match status" value="1"/>
</dbReference>
<dbReference type="Gene3D" id="3.10.20.90">
    <property type="entry name" value="Phosphatidylinositol 3-kinase Catalytic Subunit, Chain A, domain 1"/>
    <property type="match status" value="1"/>
</dbReference>
<dbReference type="Proteomes" id="UP000085678">
    <property type="component" value="Unplaced"/>
</dbReference>
<evidence type="ECO:0000313" key="4">
    <source>
        <dbReference type="Proteomes" id="UP000085678"/>
    </source>
</evidence>
<feature type="domain" description="Ubiquitin-like" evidence="3">
    <location>
        <begin position="86"/>
        <end position="166"/>
    </location>
</feature>
<feature type="compositionally biased region" description="Basic and acidic residues" evidence="1">
    <location>
        <begin position="565"/>
        <end position="577"/>
    </location>
</feature>
<evidence type="ECO:0000313" key="5">
    <source>
        <dbReference type="RefSeq" id="XP_013387690.1"/>
    </source>
</evidence>
<dbReference type="InterPro" id="IPR029071">
    <property type="entry name" value="Ubiquitin-like_domsf"/>
</dbReference>
<proteinExistence type="predicted"/>
<dbReference type="GeneID" id="106156808"/>
<dbReference type="CDD" id="cd17062">
    <property type="entry name" value="Ubl_NUB1"/>
    <property type="match status" value="1"/>
</dbReference>
<dbReference type="KEGG" id="lak:106156808"/>
<dbReference type="InParanoid" id="A0A1S3HNS7"/>
<dbReference type="InterPro" id="IPR000626">
    <property type="entry name" value="Ubiquitin-like_dom"/>
</dbReference>
<keyword evidence="4" id="KW-1185">Reference proteome</keyword>
<feature type="region of interest" description="Disordered" evidence="1">
    <location>
        <begin position="415"/>
        <end position="438"/>
    </location>
</feature>
<dbReference type="InterPro" id="IPR033864">
    <property type="entry name" value="UBA2_scUBP14-like"/>
</dbReference>
<dbReference type="Pfam" id="PF18037">
    <property type="entry name" value="Ubiquitin_5"/>
    <property type="match status" value="1"/>
</dbReference>
<name>A0A1S3HNS7_LINAN</name>
<reference evidence="5" key="1">
    <citation type="submission" date="2025-08" db="UniProtKB">
        <authorList>
            <consortium name="RefSeq"/>
        </authorList>
    </citation>
    <scope>IDENTIFICATION</scope>
    <source>
        <tissue evidence="5">Gonads</tissue>
    </source>
</reference>
<dbReference type="PROSITE" id="PS50030">
    <property type="entry name" value="UBA"/>
    <property type="match status" value="3"/>
</dbReference>
<evidence type="ECO:0000259" key="3">
    <source>
        <dbReference type="PROSITE" id="PS50053"/>
    </source>
</evidence>
<feature type="compositionally biased region" description="Basic and acidic residues" evidence="1">
    <location>
        <begin position="415"/>
        <end position="426"/>
    </location>
</feature>
<dbReference type="InterPro" id="IPR041207">
    <property type="entry name" value="NUB1_ubiquitin-like_dom"/>
</dbReference>
<dbReference type="InterPro" id="IPR039749">
    <property type="entry name" value="NUB1"/>
</dbReference>
<dbReference type="PANTHER" id="PTHR12948:SF3">
    <property type="entry name" value="NEDD8 ULTIMATE BUSTER 1"/>
    <property type="match status" value="1"/>
</dbReference>
<dbReference type="PANTHER" id="PTHR12948">
    <property type="entry name" value="NEDD8 ULTIMATE BUSTER-1 BS4 PROTEIN"/>
    <property type="match status" value="1"/>
</dbReference>
<protein>
    <submittedName>
        <fullName evidence="5">NEDD8 ultimate buster 1</fullName>
    </submittedName>
</protein>
<dbReference type="AlphaFoldDB" id="A0A1S3HNS7"/>
<gene>
    <name evidence="5" type="primary">LOC106156808</name>
</gene>
<organism evidence="4 5">
    <name type="scientific">Lingula anatina</name>
    <name type="common">Brachiopod</name>
    <name type="synonym">Lingula unguis</name>
    <dbReference type="NCBI Taxonomy" id="7574"/>
    <lineage>
        <taxon>Eukaryota</taxon>
        <taxon>Metazoa</taxon>
        <taxon>Spiralia</taxon>
        <taxon>Lophotrochozoa</taxon>
        <taxon>Brachiopoda</taxon>
        <taxon>Linguliformea</taxon>
        <taxon>Lingulata</taxon>
        <taxon>Lingulida</taxon>
        <taxon>Linguloidea</taxon>
        <taxon>Lingulidae</taxon>
        <taxon>Lingula</taxon>
    </lineage>
</organism>
<feature type="domain" description="UBA" evidence="2">
    <location>
        <begin position="497"/>
        <end position="537"/>
    </location>
</feature>
<feature type="domain" description="UBA" evidence="2">
    <location>
        <begin position="370"/>
        <end position="410"/>
    </location>
</feature>
<dbReference type="SUPFAM" id="SSF46934">
    <property type="entry name" value="UBA-like"/>
    <property type="match status" value="3"/>
</dbReference>
<dbReference type="InterPro" id="IPR058666">
    <property type="entry name" value="SASH1/NUB1_homeodomain"/>
</dbReference>
<dbReference type="FunCoup" id="A0A1S3HNS7">
    <property type="interactions" value="2436"/>
</dbReference>
<feature type="compositionally biased region" description="Polar residues" evidence="1">
    <location>
        <begin position="544"/>
        <end position="564"/>
    </location>
</feature>
<dbReference type="SMART" id="SM00213">
    <property type="entry name" value="UBQ"/>
    <property type="match status" value="1"/>
</dbReference>
<feature type="region of interest" description="Disordered" evidence="1">
    <location>
        <begin position="541"/>
        <end position="585"/>
    </location>
</feature>
<dbReference type="Pfam" id="PF00627">
    <property type="entry name" value="UBA"/>
    <property type="match status" value="3"/>
</dbReference>
<dbReference type="OrthoDB" id="434245at2759"/>
<sequence length="613" mass="68200">MASNYVEEEIKEKLRSKLNQEKVKLWLSPYTAEDGSKGSSLDELSTRYAVECNLSVDKVCCVLDDLRLHALEKLASRNKFQQTGIASLKVKLAGNFQKEANNGTRENKYTVEIPLHERGENLKQLISKRSGINLSHVKLISSGRVIEDGSSLQEQGLKNQSLVMAICLTEAEAEARVQQEQLLKVSRTREAAEILASKDDAGDGHEPFLQIADQAGKSLQLPPEERKALTLAMTLHEKGKAAIKRKQYGEALLLLLEADKEFRKCNSDILNAVDNYAILCLDIVWCYLCLQSVNDLPDAESRLLACEDCFNRSYGQNLERLAVVKGEIGSVLALFMRLHLLQGIVAYHQHKRHEAITLLNKAEKELQRLAVDDEKIAEVVSMGFTPQEARLGLRGSNGSVSTAVAYIMKKKEEKKKMRLKEKEEREKRKKEKRLGKTASGESVSVDVYEMLCSMGFPPGAAAEALRQTNNDINMAIQTLSTQPELLQLPDPVNPDIEITDELIAQVTSMGFSADTAREALKRSSGQVERAIEELLNSGGILSASPVTQSSDQQDTSEPGPSSSKKTPEELQREKDAIDSIIPDIPENEEDYLDLSSEEELQFLEQYKALLNSL</sequence>
<evidence type="ECO:0000256" key="1">
    <source>
        <dbReference type="SAM" id="MobiDB-lite"/>
    </source>
</evidence>
<dbReference type="Pfam" id="PF26285">
    <property type="entry name" value="SASH1_Homeodomain"/>
    <property type="match status" value="1"/>
</dbReference>
<dbReference type="InterPro" id="IPR015940">
    <property type="entry name" value="UBA"/>
</dbReference>
<dbReference type="RefSeq" id="XP_013387690.1">
    <property type="nucleotide sequence ID" value="XM_013532236.1"/>
</dbReference>
<dbReference type="CDD" id="cd14291">
    <property type="entry name" value="UBA1_NUB1_like"/>
    <property type="match status" value="1"/>
</dbReference>
<accession>A0A1S3HNS7</accession>
<dbReference type="InterPro" id="IPR009060">
    <property type="entry name" value="UBA-like_sf"/>
</dbReference>
<dbReference type="Gene3D" id="1.10.8.10">
    <property type="entry name" value="DNA helicase RuvA subunit, C-terminal domain"/>
    <property type="match status" value="3"/>
</dbReference>
<feature type="domain" description="UBA" evidence="2">
    <location>
        <begin position="438"/>
        <end position="482"/>
    </location>
</feature>
<dbReference type="PROSITE" id="PS50053">
    <property type="entry name" value="UBIQUITIN_2"/>
    <property type="match status" value="1"/>
</dbReference>
<dbReference type="SUPFAM" id="SSF54236">
    <property type="entry name" value="Ubiquitin-like"/>
    <property type="match status" value="1"/>
</dbReference>
<dbReference type="STRING" id="7574.A0A1S3HNS7"/>
<evidence type="ECO:0000259" key="2">
    <source>
        <dbReference type="PROSITE" id="PS50030"/>
    </source>
</evidence>